<evidence type="ECO:0000259" key="6">
    <source>
        <dbReference type="PROSITE" id="PS51160"/>
    </source>
</evidence>
<feature type="active site" evidence="4">
    <location>
        <position position="57"/>
    </location>
</feature>
<sequence length="115" mass="13115">MSGDEPKSRGQVSQCLQNLYMQKRLECKITGLVQGVMFRDFVKRSAQRLDLTGTVENRPDGSVFVVAEGKEEDLKKFIPTLRKKPIISRMVASVENIEEKWSEATGTFPDFQILY</sequence>
<accession>A0A0G1IJ83</accession>
<comment type="similarity">
    <text evidence="1 5">Belongs to the acylphosphatase family.</text>
</comment>
<evidence type="ECO:0000256" key="3">
    <source>
        <dbReference type="ARBA" id="ARBA00047645"/>
    </source>
</evidence>
<organism evidence="7 8">
    <name type="scientific">Candidatus Giovannonibacteria bacterium GW2011_GWA1_44_25</name>
    <dbReference type="NCBI Taxonomy" id="1618645"/>
    <lineage>
        <taxon>Bacteria</taxon>
        <taxon>Candidatus Giovannoniibacteriota</taxon>
    </lineage>
</organism>
<feature type="active site" evidence="4">
    <location>
        <position position="39"/>
    </location>
</feature>
<comment type="caution">
    <text evidence="7">The sequence shown here is derived from an EMBL/GenBank/DDBJ whole genome shotgun (WGS) entry which is preliminary data.</text>
</comment>
<evidence type="ECO:0000256" key="1">
    <source>
        <dbReference type="ARBA" id="ARBA00005614"/>
    </source>
</evidence>
<dbReference type="Proteomes" id="UP000034087">
    <property type="component" value="Unassembled WGS sequence"/>
</dbReference>
<feature type="domain" description="Acylphosphatase-like" evidence="6">
    <location>
        <begin position="24"/>
        <end position="115"/>
    </location>
</feature>
<dbReference type="InterPro" id="IPR001792">
    <property type="entry name" value="Acylphosphatase-like_dom"/>
</dbReference>
<evidence type="ECO:0000256" key="4">
    <source>
        <dbReference type="PROSITE-ProRule" id="PRU00520"/>
    </source>
</evidence>
<dbReference type="Gene3D" id="3.30.70.100">
    <property type="match status" value="1"/>
</dbReference>
<dbReference type="Pfam" id="PF00708">
    <property type="entry name" value="Acylphosphatase"/>
    <property type="match status" value="1"/>
</dbReference>
<gene>
    <name evidence="7" type="ORF">UW53_C0018G0001</name>
</gene>
<dbReference type="GO" id="GO:0003998">
    <property type="term" value="F:acylphosphatase activity"/>
    <property type="evidence" value="ECO:0007669"/>
    <property type="project" value="UniProtKB-EC"/>
</dbReference>
<dbReference type="EMBL" id="LCIR01000018">
    <property type="protein sequence ID" value="KKT59220.1"/>
    <property type="molecule type" value="Genomic_DNA"/>
</dbReference>
<dbReference type="PANTHER" id="PTHR47268:SF4">
    <property type="entry name" value="ACYLPHOSPHATASE"/>
    <property type="match status" value="1"/>
</dbReference>
<evidence type="ECO:0000256" key="2">
    <source>
        <dbReference type="ARBA" id="ARBA00012150"/>
    </source>
</evidence>
<dbReference type="AlphaFoldDB" id="A0A0G1IJ83"/>
<evidence type="ECO:0000313" key="7">
    <source>
        <dbReference type="EMBL" id="KKT59220.1"/>
    </source>
</evidence>
<dbReference type="SUPFAM" id="SSF54975">
    <property type="entry name" value="Acylphosphatase/BLUF domain-like"/>
    <property type="match status" value="1"/>
</dbReference>
<name>A0A0G1IJ83_9BACT</name>
<proteinExistence type="inferred from homology"/>
<comment type="catalytic activity">
    <reaction evidence="3 4">
        <text>an acyl phosphate + H2O = a carboxylate + phosphate + H(+)</text>
        <dbReference type="Rhea" id="RHEA:14965"/>
        <dbReference type="ChEBI" id="CHEBI:15377"/>
        <dbReference type="ChEBI" id="CHEBI:15378"/>
        <dbReference type="ChEBI" id="CHEBI:29067"/>
        <dbReference type="ChEBI" id="CHEBI:43474"/>
        <dbReference type="ChEBI" id="CHEBI:59918"/>
        <dbReference type="EC" id="3.6.1.7"/>
    </reaction>
</comment>
<dbReference type="InterPro" id="IPR020456">
    <property type="entry name" value="Acylphosphatase"/>
</dbReference>
<reference evidence="7 8" key="1">
    <citation type="journal article" date="2015" name="Nature">
        <title>rRNA introns, odd ribosomes, and small enigmatic genomes across a large radiation of phyla.</title>
        <authorList>
            <person name="Brown C.T."/>
            <person name="Hug L.A."/>
            <person name="Thomas B.C."/>
            <person name="Sharon I."/>
            <person name="Castelle C.J."/>
            <person name="Singh A."/>
            <person name="Wilkins M.J."/>
            <person name="Williams K.H."/>
            <person name="Banfield J.F."/>
        </authorList>
    </citation>
    <scope>NUCLEOTIDE SEQUENCE [LARGE SCALE GENOMIC DNA]</scope>
</reference>
<evidence type="ECO:0000256" key="5">
    <source>
        <dbReference type="RuleBase" id="RU004168"/>
    </source>
</evidence>
<dbReference type="InterPro" id="IPR036046">
    <property type="entry name" value="Acylphosphatase-like_dom_sf"/>
</dbReference>
<dbReference type="PROSITE" id="PS00150">
    <property type="entry name" value="ACYLPHOSPHATASE_1"/>
    <property type="match status" value="1"/>
</dbReference>
<dbReference type="PANTHER" id="PTHR47268">
    <property type="entry name" value="ACYLPHOSPHATASE"/>
    <property type="match status" value="1"/>
</dbReference>
<dbReference type="PROSITE" id="PS51160">
    <property type="entry name" value="ACYLPHOSPHATASE_3"/>
    <property type="match status" value="1"/>
</dbReference>
<dbReference type="EC" id="3.6.1.7" evidence="2 4"/>
<keyword evidence="4" id="KW-0378">Hydrolase</keyword>
<dbReference type="InterPro" id="IPR017968">
    <property type="entry name" value="Acylphosphatase_CS"/>
</dbReference>
<protein>
    <recommendedName>
        <fullName evidence="2 4">acylphosphatase</fullName>
        <ecNumber evidence="2 4">3.6.1.7</ecNumber>
    </recommendedName>
</protein>
<evidence type="ECO:0000313" key="8">
    <source>
        <dbReference type="Proteomes" id="UP000034087"/>
    </source>
</evidence>